<protein>
    <recommendedName>
        <fullName evidence="4">CSLREA domain-containing protein</fullName>
    </recommendedName>
</protein>
<organism evidence="2 3">
    <name type="scientific">Alcanivorax jadensis T9</name>
    <dbReference type="NCBI Taxonomy" id="1177181"/>
    <lineage>
        <taxon>Bacteria</taxon>
        <taxon>Pseudomonadati</taxon>
        <taxon>Pseudomonadota</taxon>
        <taxon>Gammaproteobacteria</taxon>
        <taxon>Oceanospirillales</taxon>
        <taxon>Alcanivoracaceae</taxon>
        <taxon>Alcanivorax</taxon>
    </lineage>
</organism>
<dbReference type="EMBL" id="ARXU01000013">
    <property type="protein sequence ID" value="KGD60193.1"/>
    <property type="molecule type" value="Genomic_DNA"/>
</dbReference>
<evidence type="ECO:0000256" key="1">
    <source>
        <dbReference type="SAM" id="SignalP"/>
    </source>
</evidence>
<gene>
    <name evidence="2" type="ORF">T9A_02766</name>
</gene>
<accession>A0ABR4W9V7</accession>
<proteinExistence type="predicted"/>
<comment type="caution">
    <text evidence="2">The sequence shown here is derived from an EMBL/GenBank/DDBJ whole genome shotgun (WGS) entry which is preliminary data.</text>
</comment>
<evidence type="ECO:0000313" key="2">
    <source>
        <dbReference type="EMBL" id="KGD60193.1"/>
    </source>
</evidence>
<evidence type="ECO:0000313" key="3">
    <source>
        <dbReference type="Proteomes" id="UP000029443"/>
    </source>
</evidence>
<dbReference type="Proteomes" id="UP000029443">
    <property type="component" value="Unassembled WGS sequence"/>
</dbReference>
<dbReference type="PANTHER" id="PTHR11319:SF35">
    <property type="entry name" value="OUTER MEMBRANE PROTEIN PMPC-RELATED"/>
    <property type="match status" value="1"/>
</dbReference>
<feature type="signal peptide" evidence="1">
    <location>
        <begin position="1"/>
        <end position="24"/>
    </location>
</feature>
<dbReference type="SUPFAM" id="SSF51126">
    <property type="entry name" value="Pectin lyase-like"/>
    <property type="match status" value="2"/>
</dbReference>
<evidence type="ECO:0008006" key="4">
    <source>
        <dbReference type="Google" id="ProtNLM"/>
    </source>
</evidence>
<dbReference type="InterPro" id="IPR059226">
    <property type="entry name" value="Choice_anch_Q_dom"/>
</dbReference>
<dbReference type="InterPro" id="IPR011050">
    <property type="entry name" value="Pectin_lyase_fold/virulence"/>
</dbReference>
<feature type="chain" id="PRO_5045564439" description="CSLREA domain-containing protein" evidence="1">
    <location>
        <begin position="25"/>
        <end position="1482"/>
    </location>
</feature>
<dbReference type="NCBIfam" id="NF041518">
    <property type="entry name" value="choice_anch_Q"/>
    <property type="match status" value="1"/>
</dbReference>
<keyword evidence="1" id="KW-0732">Signal</keyword>
<dbReference type="Pfam" id="PF17963">
    <property type="entry name" value="Big_9"/>
    <property type="match status" value="1"/>
</dbReference>
<reference evidence="2 3" key="1">
    <citation type="submission" date="2012-09" db="EMBL/GenBank/DDBJ databases">
        <title>Genome Sequence of alkane-degrading Bacterium Alcanivorax jadensis T9.</title>
        <authorList>
            <person name="Lai Q."/>
            <person name="Shao Z."/>
        </authorList>
    </citation>
    <scope>NUCLEOTIDE SEQUENCE [LARGE SCALE GENOMIC DNA]</scope>
    <source>
        <strain evidence="2 3">T9</strain>
    </source>
</reference>
<name>A0ABR4W9V7_9GAMM</name>
<sequence length="1482" mass="156878">MRHTALWQTLAGCALILAAVTSQATVYKIETTDDVAVSADRVIYTENDAPDFTPADSYYQVTAASSGGLCTLREAIYAISYQVSVGACEAGTGNDTIRLLEGETYLLTEGELPLGGRKIKFIDQTKEVLDPECTITAQNDCLVEIVVKVPVDLNEGDDTPISPSIRIDVFLDSFEEAEDKEKPVISAGGNSRLFLLERGSLTLSNLVLQEGSANHEIDPADQNGGLILARGGLGLAENVELRGGQAVNGGAVYLENGSNLDFPESTLFEDNVASGNGAVIATSAEFDGEITGHRFYMAGNESESDGGLFYLDGDEDQQILFDLTNGTITNNSGGVIQLVAPKHQLVLQNMTIVFNEGLALHLDEAQLDVPTDPNADPPEAFSTAFIFNTVLAGNSAGACAGTALDGIDDADATLLYTITDDATCPLPREQTEGTPVTLDPNGATAEVLLGWNEATMSRVTCVGTGSGACMPIPAEELGGNFPGFLPNPEPAGLDTTIPEATPSLFDRGNPETVDQCAKEDMRGQSRGGAGGRCDVGAVEFLRALAQPDEIDLISGRTVLGDVLKNDRNDTMVDCGRLEQIIIDEGTCPAIDSACLEQEVLERCMTIIVAPERGRASVEIDDQGYPRIRYSPDSSFHGVDQIRYVVSRHAFAGGTDIGLDQSEIANMVAQPASGLTESKSILGGNSGGSFSVLAFLTLIASGLLRRWRSGLVALAVMLSGTVLAADIEVNSLLDDNPSITNDGLCTLREALANAATFSSPDCDFGAKGEDRILLPAGDIHLEGTLVIQGGSVELVGKGVRNDDDAEPDAEDTITRIIGDGQSRLFEVRAPVSNGHPNVLFRYLQLEDGNASVPGGTPVGDQGFGGAIITGGSVVFDRVVLRNNRADRSGGVIYVRANAGNEKQVSFNRAYVTGNEALQSGGVMATTAQNGESFRFAAVDTTFENNHADVEGGAFDLNIPTGNFIAFSNSTFVDNSAPKGSALDLSGVDINVRLMNLTFVNNAPGNGIELGDSEASVSLANSIVAASGASCSTGTGELRDSVYNLFSDAACTASGTDENNDDGEGGTAGMSTDLAVESGSSTDYTPPYLVAADLNDALIIDAGNEDDLQSGTSTPLRCRATDLRGIARTSGGECDRGAFEYQQITASDDEANNQRAPDRRVLIDVFDNDLPSDGAEIQLLDGNGALLDDRFVFTPAQFDIVGGEEEVNPAAGSYTYDSATRRYVLGSSGSQADGTTIEFVWEFYSESVDGYDVKCGDPLPQRFINRNPDNYDDGDVAENCIVLFTPSNQGFIPDSIDPAKDAVCEALNDDERDTPRLVFLYNFEDNANPAQQSSDASVSMSITNKAPSITGQTRSSRPGESVTFKITADDPDGDASSINWPTLRIKDEPNFTKRSNETGSAQGTGIIINSDARTVTYIPDSNFSPFKDRFTLEVEDYCGSTSAAATFTITYPGEQEDTSAGSWSLGLFSSLLLLFWRRRRLAAA</sequence>
<dbReference type="PANTHER" id="PTHR11319">
    <property type="entry name" value="G PROTEIN-COUPLED RECEPTOR-RELATED"/>
    <property type="match status" value="1"/>
</dbReference>
<keyword evidence="3" id="KW-1185">Reference proteome</keyword>
<dbReference type="RefSeq" id="WP_035249591.1">
    <property type="nucleotide sequence ID" value="NZ_ARXU01000013.1"/>
</dbReference>